<dbReference type="PANTHER" id="PTHR33600:SF13">
    <property type="entry name" value="OS01G0224200 PROTEIN"/>
    <property type="match status" value="1"/>
</dbReference>
<dbReference type="InterPro" id="IPR038939">
    <property type="entry name" value="PDV1/PDV2"/>
</dbReference>
<keyword evidence="2" id="KW-1185">Reference proteome</keyword>
<evidence type="ECO:0000313" key="2">
    <source>
        <dbReference type="Proteomes" id="UP001054889"/>
    </source>
</evidence>
<sequence>MGPEEVEAVLETIWDLHDKVSDAIHALSRAHFLRAVRRRAAGDKPAAGLVYVKGGAFVAGDGDEVTALTALAEEARSLHAIRAALEDLEDQFECFLAVQSQQEADLDSALSKLEQSRIMLSVKLKEHHGKNYEVIDEASNFVHNVYQDVWPSLSVNKTDKCADSSSNMVKGSNFFGRLVSAGHALAQNSLNIKNFGSVLGNSAVLGLGMLMMLQLQWMASREKYLAVGNHSYRRTAENNSSRLGTSLRSSSHLDVSLARG</sequence>
<dbReference type="Proteomes" id="UP001054889">
    <property type="component" value="Unassembled WGS sequence"/>
</dbReference>
<dbReference type="PANTHER" id="PTHR33600">
    <property type="entry name" value="PLASTID DIVISION PROTEIN PDV2"/>
    <property type="match status" value="1"/>
</dbReference>
<reference evidence="1" key="2">
    <citation type="submission" date="2021-12" db="EMBL/GenBank/DDBJ databases">
        <title>Resequencing data analysis of finger millet.</title>
        <authorList>
            <person name="Hatakeyama M."/>
            <person name="Aluri S."/>
            <person name="Balachadran M.T."/>
            <person name="Sivarajan S.R."/>
            <person name="Poveda L."/>
            <person name="Shimizu-Inatsugi R."/>
            <person name="Schlapbach R."/>
            <person name="Sreeman S.M."/>
            <person name="Shimizu K.K."/>
        </authorList>
    </citation>
    <scope>NUCLEOTIDE SEQUENCE</scope>
</reference>
<evidence type="ECO:0008006" key="3">
    <source>
        <dbReference type="Google" id="ProtNLM"/>
    </source>
</evidence>
<reference evidence="1" key="1">
    <citation type="journal article" date="2018" name="DNA Res.">
        <title>Multiple hybrid de novo genome assembly of finger millet, an orphan allotetraploid crop.</title>
        <authorList>
            <person name="Hatakeyama M."/>
            <person name="Aluri S."/>
            <person name="Balachadran M.T."/>
            <person name="Sivarajan S.R."/>
            <person name="Patrignani A."/>
            <person name="Gruter S."/>
            <person name="Poveda L."/>
            <person name="Shimizu-Inatsugi R."/>
            <person name="Baeten J."/>
            <person name="Francoijs K.J."/>
            <person name="Nataraja K.N."/>
            <person name="Reddy Y.A.N."/>
            <person name="Phadnis S."/>
            <person name="Ravikumar R.L."/>
            <person name="Schlapbach R."/>
            <person name="Sreeman S.M."/>
            <person name="Shimizu K.K."/>
        </authorList>
    </citation>
    <scope>NUCLEOTIDE SEQUENCE</scope>
</reference>
<dbReference type="AlphaFoldDB" id="A0AAV5FTL1"/>
<organism evidence="1 2">
    <name type="scientific">Eleusine coracana subsp. coracana</name>
    <dbReference type="NCBI Taxonomy" id="191504"/>
    <lineage>
        <taxon>Eukaryota</taxon>
        <taxon>Viridiplantae</taxon>
        <taxon>Streptophyta</taxon>
        <taxon>Embryophyta</taxon>
        <taxon>Tracheophyta</taxon>
        <taxon>Spermatophyta</taxon>
        <taxon>Magnoliopsida</taxon>
        <taxon>Liliopsida</taxon>
        <taxon>Poales</taxon>
        <taxon>Poaceae</taxon>
        <taxon>PACMAD clade</taxon>
        <taxon>Chloridoideae</taxon>
        <taxon>Cynodonteae</taxon>
        <taxon>Eleusininae</taxon>
        <taxon>Eleusine</taxon>
    </lineage>
</organism>
<proteinExistence type="predicted"/>
<accession>A0AAV5FTL1</accession>
<protein>
    <recommendedName>
        <fullName evidence="3">Plastid division protein PDV1</fullName>
    </recommendedName>
</protein>
<gene>
    <name evidence="1" type="primary">gb27179</name>
    <name evidence="1" type="ORF">PR202_gb27179</name>
</gene>
<dbReference type="GO" id="GO:0010020">
    <property type="term" value="P:chloroplast fission"/>
    <property type="evidence" value="ECO:0007669"/>
    <property type="project" value="InterPro"/>
</dbReference>
<comment type="caution">
    <text evidence="1">The sequence shown here is derived from an EMBL/GenBank/DDBJ whole genome shotgun (WGS) entry which is preliminary data.</text>
</comment>
<name>A0AAV5FTL1_ELECO</name>
<evidence type="ECO:0000313" key="1">
    <source>
        <dbReference type="EMBL" id="GJN38163.1"/>
    </source>
</evidence>
<dbReference type="EMBL" id="BQKI01000095">
    <property type="protein sequence ID" value="GJN38163.1"/>
    <property type="molecule type" value="Genomic_DNA"/>
</dbReference>